<protein>
    <submittedName>
        <fullName evidence="1">Uncharacterized protein</fullName>
    </submittedName>
</protein>
<name>A0A6C0LPI2_9ZZZZ</name>
<dbReference type="EMBL" id="MN740542">
    <property type="protein sequence ID" value="QHU32816.1"/>
    <property type="molecule type" value="Genomic_DNA"/>
</dbReference>
<accession>A0A6C0LPI2</accession>
<sequence length="115" mass="13547">MKKTLNENVRKPMKRPDATVMIDCGKISDRFEKITLKTTRQAIEKTEQKILEDNSTNSEKLPALLQLYKRNIFAPSGKYMFKQFQEGSEDYKNWGSDVILYYIVRKVLYNESIPF</sequence>
<reference evidence="1" key="1">
    <citation type="journal article" date="2020" name="Nature">
        <title>Giant virus diversity and host interactions through global metagenomics.</title>
        <authorList>
            <person name="Schulz F."/>
            <person name="Roux S."/>
            <person name="Paez-Espino D."/>
            <person name="Jungbluth S."/>
            <person name="Walsh D.A."/>
            <person name="Denef V.J."/>
            <person name="McMahon K.D."/>
            <person name="Konstantinidis K.T."/>
            <person name="Eloe-Fadrosh E.A."/>
            <person name="Kyrpides N.C."/>
            <person name="Woyke T."/>
        </authorList>
    </citation>
    <scope>NUCLEOTIDE SEQUENCE</scope>
    <source>
        <strain evidence="1">GVMAG-M-3300027969-2</strain>
    </source>
</reference>
<organism evidence="1">
    <name type="scientific">viral metagenome</name>
    <dbReference type="NCBI Taxonomy" id="1070528"/>
    <lineage>
        <taxon>unclassified sequences</taxon>
        <taxon>metagenomes</taxon>
        <taxon>organismal metagenomes</taxon>
    </lineage>
</organism>
<evidence type="ECO:0000313" key="1">
    <source>
        <dbReference type="EMBL" id="QHU32816.1"/>
    </source>
</evidence>
<dbReference type="AlphaFoldDB" id="A0A6C0LPI2"/>
<proteinExistence type="predicted"/>